<reference evidence="3" key="1">
    <citation type="submission" date="2020-03" db="EMBL/GenBank/DDBJ databases">
        <authorList>
            <person name="Weist P."/>
        </authorList>
    </citation>
    <scope>NUCLEOTIDE SEQUENCE</scope>
</reference>
<feature type="compositionally biased region" description="Low complexity" evidence="1">
    <location>
        <begin position="413"/>
        <end position="438"/>
    </location>
</feature>
<protein>
    <recommendedName>
        <fullName evidence="2">Cordon-bleu ubiquitin-like domain-containing protein</fullName>
    </recommendedName>
</protein>
<feature type="compositionally biased region" description="Basic and acidic residues" evidence="1">
    <location>
        <begin position="270"/>
        <end position="279"/>
    </location>
</feature>
<feature type="compositionally biased region" description="Polar residues" evidence="1">
    <location>
        <begin position="1033"/>
        <end position="1043"/>
    </location>
</feature>
<feature type="compositionally biased region" description="Polar residues" evidence="1">
    <location>
        <begin position="380"/>
        <end position="392"/>
    </location>
</feature>
<feature type="compositionally biased region" description="Low complexity" evidence="1">
    <location>
        <begin position="888"/>
        <end position="928"/>
    </location>
</feature>
<sequence length="1249" mass="133756">MKYLKSPGRPDVKWFHSAVTEQAGKINRDKQQQESVIFHRSQKQTEKAPSEAEEKGDDVRTQPQILSSFEVPEMDEEGNPLERDHSLYVVLPGGQEKNAMVHGSKPVMDLLVTLCASYHLNPTDYTVEVVSTNKNNISFKPNSPIGSLEAERIVLKPRGTEGKSRTPYMPEATVRLLINYNKAHKAVVRVNPRVPLELLLPRVCDKCEFQVDTTVLLRDPQSTEPLDLTKSLDQHGLREVFAKDSAVTEPADRPKTPGAEIISQPPLQELPKKESRQKENPGFLSLFRRKKKNPEQDGAASVPASPAANKPMVLSMNVQDASSSNTVDTPKKRRAPQPPMSVSLSVPNNLSTCHLREPQMSADSTLRRTKRRAPPPPCANSHQEQQADTQLTGPVDPLNTLEELRESDESDSLDLSRSSSPSPHSSRTLPSSSSSRPSFEPCLPSFRGKDFSEARSALAKVLSSSVSKGTLVKHWRKSASLPKIHRSSSSLTQRFTDNGLFRIELESVLKSRLSTEPQWEDPRQRKGMTTFKVIPLNKQKSHEPETPPDVPDQHQVTVEKDPESQASPEAENYQSEHEDDSYSHGSDTGTPLQRQELSSQETSYSLESPPPSEEASDTPDSPPPVQEASEAPDSPSQEPSEAPDSPSQEESDTPESPPPSQEPSEAPDSPSQKASEAPDSPSQKASEAPDSPPPVQEASEAPDSPSQEASDALESPTPAQERSEAPASPTPAQESQDQSGAPNSPPPSQEPSEAPDSPSQEASDGLESPLPAQEPSEAPDSPPSAQEASDAPDSPSQELSDAPDSPSPSQDPSGGPNSPPSDQEASKAPDSPSPSQDPSGALNSPPPSQEPSEAPDSPSQEASDGLESPLPAQEPSEAPDSPPSVQEASDAPDSPSPSQDPSGGPNSPPSDQEASKAPDSPSPSQDPSGALNSPPPSQEASDPPDSPSPSQDLSGAPNSPPSDQEASKAPYSPPPAQEASDAPDSHPPPPDLADQKRMVSPLSEVEGNDERPMEGEEEEPEVVSEVTAATESNKLSDCQINSNDESEDLQNPGPGSVSGGVDQWVSCTDETEEEDVFPPPPPPVFFNEDLEPLEEVQGDAIISSPSQPSSPACNGETKVFSKDHRVLSGGPEPSDKMSAAPSRFAQAVALAVQRSHLQIYGKALDYQDPSGQHSAPPSAPSSTYQYGTARSCARERPSQNCLWPNLLVCQAWTEWARFKTFSLSSAPAPPDEGGRGEGEQDGLLVDDGR</sequence>
<feature type="domain" description="Cordon-bleu ubiquitin-like" evidence="2">
    <location>
        <begin position="164"/>
        <end position="246"/>
    </location>
</feature>
<feature type="compositionally biased region" description="Low complexity" evidence="1">
    <location>
        <begin position="750"/>
        <end position="763"/>
    </location>
</feature>
<feature type="region of interest" description="Disordered" evidence="1">
    <location>
        <begin position="1163"/>
        <end position="1185"/>
    </location>
</feature>
<feature type="region of interest" description="Disordered" evidence="1">
    <location>
        <begin position="512"/>
        <end position="1063"/>
    </location>
</feature>
<dbReference type="GO" id="GO:0003785">
    <property type="term" value="F:actin monomer binding"/>
    <property type="evidence" value="ECO:0007669"/>
    <property type="project" value="InterPro"/>
</dbReference>
<feature type="compositionally biased region" description="Low complexity" evidence="1">
    <location>
        <begin position="662"/>
        <end position="672"/>
    </location>
</feature>
<feature type="compositionally biased region" description="Polar residues" evidence="1">
    <location>
        <begin position="340"/>
        <end position="352"/>
    </location>
</feature>
<dbReference type="Pfam" id="PF09469">
    <property type="entry name" value="Cobl"/>
    <property type="match status" value="1"/>
</dbReference>
<dbReference type="EMBL" id="CADEAL010004074">
    <property type="protein sequence ID" value="CAB1451028.1"/>
    <property type="molecule type" value="Genomic_DNA"/>
</dbReference>
<dbReference type="InterPro" id="IPR039895">
    <property type="entry name" value="COBL-like"/>
</dbReference>
<accession>A0A9N7VKS9</accession>
<dbReference type="PANTHER" id="PTHR21557:SF2">
    <property type="entry name" value="CORDON-BLEU PROTEIN-LIKE 1"/>
    <property type="match status" value="1"/>
</dbReference>
<feature type="compositionally biased region" description="Low complexity" evidence="1">
    <location>
        <begin position="771"/>
        <end position="839"/>
    </location>
</feature>
<feature type="region of interest" description="Disordered" evidence="1">
    <location>
        <begin position="1223"/>
        <end position="1249"/>
    </location>
</feature>
<feature type="compositionally biased region" description="Basic and acidic residues" evidence="1">
    <location>
        <begin position="43"/>
        <end position="60"/>
    </location>
</feature>
<proteinExistence type="predicted"/>
<organism evidence="3 4">
    <name type="scientific">Pleuronectes platessa</name>
    <name type="common">European plaice</name>
    <dbReference type="NCBI Taxonomy" id="8262"/>
    <lineage>
        <taxon>Eukaryota</taxon>
        <taxon>Metazoa</taxon>
        <taxon>Chordata</taxon>
        <taxon>Craniata</taxon>
        <taxon>Vertebrata</taxon>
        <taxon>Euteleostomi</taxon>
        <taxon>Actinopterygii</taxon>
        <taxon>Neopterygii</taxon>
        <taxon>Teleostei</taxon>
        <taxon>Neoteleostei</taxon>
        <taxon>Acanthomorphata</taxon>
        <taxon>Carangaria</taxon>
        <taxon>Pleuronectiformes</taxon>
        <taxon>Pleuronectoidei</taxon>
        <taxon>Pleuronectidae</taxon>
        <taxon>Pleuronectes</taxon>
    </lineage>
</organism>
<dbReference type="Proteomes" id="UP001153269">
    <property type="component" value="Unassembled WGS sequence"/>
</dbReference>
<dbReference type="Gene3D" id="3.10.20.90">
    <property type="entry name" value="Phosphatidylinositol 3-kinase Catalytic Subunit, Chain A, domain 1"/>
    <property type="match status" value="1"/>
</dbReference>
<feature type="compositionally biased region" description="Low complexity" evidence="1">
    <location>
        <begin position="938"/>
        <end position="954"/>
    </location>
</feature>
<feature type="compositionally biased region" description="Low complexity" evidence="1">
    <location>
        <begin position="1023"/>
        <end position="1032"/>
    </location>
</feature>
<feature type="compositionally biased region" description="Low complexity" evidence="1">
    <location>
        <begin position="850"/>
        <end position="863"/>
    </location>
</feature>
<name>A0A9N7VKS9_PLEPL</name>
<feature type="compositionally biased region" description="Polar residues" evidence="1">
    <location>
        <begin position="583"/>
        <end position="600"/>
    </location>
</feature>
<evidence type="ECO:0000313" key="4">
    <source>
        <dbReference type="Proteomes" id="UP001153269"/>
    </source>
</evidence>
<feature type="region of interest" description="Disordered" evidence="1">
    <location>
        <begin position="242"/>
        <end position="446"/>
    </location>
</feature>
<dbReference type="PANTHER" id="PTHR21557">
    <property type="entry name" value="CORDON-BLEU"/>
    <property type="match status" value="1"/>
</dbReference>
<feature type="compositionally biased region" description="Polar residues" evidence="1">
    <location>
        <begin position="316"/>
        <end position="328"/>
    </location>
</feature>
<feature type="region of interest" description="Disordered" evidence="1">
    <location>
        <begin position="23"/>
        <end position="65"/>
    </location>
</feature>
<evidence type="ECO:0000259" key="2">
    <source>
        <dbReference type="Pfam" id="PF09469"/>
    </source>
</evidence>
<feature type="compositionally biased region" description="Polar residues" evidence="1">
    <location>
        <begin position="1169"/>
        <end position="1185"/>
    </location>
</feature>
<comment type="caution">
    <text evidence="3">The sequence shown here is derived from an EMBL/GenBank/DDBJ whole genome shotgun (WGS) entry which is preliminary data.</text>
</comment>
<keyword evidence="4" id="KW-1185">Reference proteome</keyword>
<evidence type="ECO:0000256" key="1">
    <source>
        <dbReference type="SAM" id="MobiDB-lite"/>
    </source>
</evidence>
<feature type="compositionally biased region" description="Polar residues" evidence="1">
    <location>
        <begin position="730"/>
        <end position="740"/>
    </location>
</feature>
<dbReference type="InterPro" id="IPR019025">
    <property type="entry name" value="Cordon-bleu_ubiquitin_domain"/>
</dbReference>
<dbReference type="AlphaFoldDB" id="A0A9N7VKS9"/>
<gene>
    <name evidence="3" type="ORF">PLEPLA_LOCUS38721</name>
</gene>
<evidence type="ECO:0000313" key="3">
    <source>
        <dbReference type="EMBL" id="CAB1451028.1"/>
    </source>
</evidence>